<dbReference type="Proteomes" id="UP001234989">
    <property type="component" value="Chromosome 7"/>
</dbReference>
<reference evidence="1" key="1">
    <citation type="submission" date="2023-08" db="EMBL/GenBank/DDBJ databases">
        <title>A de novo genome assembly of Solanum verrucosum Schlechtendal, a Mexican diploid species geographically isolated from the other diploid A-genome species in potato relatives.</title>
        <authorList>
            <person name="Hosaka K."/>
        </authorList>
    </citation>
    <scope>NUCLEOTIDE SEQUENCE</scope>
    <source>
        <tissue evidence="1">Young leaves</tissue>
    </source>
</reference>
<accession>A0AAF0U2A3</accession>
<evidence type="ECO:0000313" key="2">
    <source>
        <dbReference type="Proteomes" id="UP001234989"/>
    </source>
</evidence>
<dbReference type="EMBL" id="CP133618">
    <property type="protein sequence ID" value="WMV37916.1"/>
    <property type="molecule type" value="Genomic_DNA"/>
</dbReference>
<gene>
    <name evidence="1" type="ORF">MTR67_031301</name>
</gene>
<proteinExistence type="predicted"/>
<name>A0AAF0U2A3_SOLVR</name>
<evidence type="ECO:0000313" key="1">
    <source>
        <dbReference type="EMBL" id="WMV37916.1"/>
    </source>
</evidence>
<dbReference type="AlphaFoldDB" id="A0AAF0U2A3"/>
<protein>
    <recommendedName>
        <fullName evidence="3">Gag-pol polyprotein</fullName>
    </recommendedName>
</protein>
<sequence length="53" mass="6338">MNPPEFLESQIGEDPQNFIDEVKKIFQVMEVTGNDRDELAYYQLKDMAHIWYT</sequence>
<keyword evidence="2" id="KW-1185">Reference proteome</keyword>
<organism evidence="1 2">
    <name type="scientific">Solanum verrucosum</name>
    <dbReference type="NCBI Taxonomy" id="315347"/>
    <lineage>
        <taxon>Eukaryota</taxon>
        <taxon>Viridiplantae</taxon>
        <taxon>Streptophyta</taxon>
        <taxon>Embryophyta</taxon>
        <taxon>Tracheophyta</taxon>
        <taxon>Spermatophyta</taxon>
        <taxon>Magnoliopsida</taxon>
        <taxon>eudicotyledons</taxon>
        <taxon>Gunneridae</taxon>
        <taxon>Pentapetalae</taxon>
        <taxon>asterids</taxon>
        <taxon>lamiids</taxon>
        <taxon>Solanales</taxon>
        <taxon>Solanaceae</taxon>
        <taxon>Solanoideae</taxon>
        <taxon>Solaneae</taxon>
        <taxon>Solanum</taxon>
    </lineage>
</organism>
<evidence type="ECO:0008006" key="3">
    <source>
        <dbReference type="Google" id="ProtNLM"/>
    </source>
</evidence>